<sequence length="73" mass="8275">MRRDYTAIDLAGFDVVFAFLSPAVMPALWEQARAQMQKGSLFISLSFGVQSQQPDHEITLAEGARHTLYAWRM</sequence>
<organism evidence="2 3">
    <name type="scientific">Sulfuriferula multivorans</name>
    <dbReference type="NCBI Taxonomy" id="1559896"/>
    <lineage>
        <taxon>Bacteria</taxon>
        <taxon>Pseudomonadati</taxon>
        <taxon>Pseudomonadota</taxon>
        <taxon>Betaproteobacteria</taxon>
        <taxon>Nitrosomonadales</taxon>
        <taxon>Sulfuricellaceae</taxon>
        <taxon>Sulfuriferula</taxon>
    </lineage>
</organism>
<dbReference type="InterPro" id="IPR029063">
    <property type="entry name" value="SAM-dependent_MTases_sf"/>
</dbReference>
<feature type="transmembrane region" description="Helical" evidence="1">
    <location>
        <begin position="6"/>
        <end position="29"/>
    </location>
</feature>
<reference evidence="2 3" key="1">
    <citation type="submission" date="2019-09" db="EMBL/GenBank/DDBJ databases">
        <title>H2 Metabolism Revealed by Metagenomic Analysis in Subglacial Sediment of East Antarctica.</title>
        <authorList>
            <person name="Yang Z."/>
            <person name="Zhang Y."/>
            <person name="Lv Y."/>
            <person name="Yan W."/>
            <person name="Xiao X."/>
            <person name="Sun B."/>
            <person name="Ma H."/>
        </authorList>
    </citation>
    <scope>NUCLEOTIDE SEQUENCE [LARGE SCALE GENOMIC DNA]</scope>
    <source>
        <strain evidence="2">Bin2_2</strain>
    </source>
</reference>
<gene>
    <name evidence="2" type="ORF">GZ085_04915</name>
</gene>
<keyword evidence="1" id="KW-1133">Transmembrane helix</keyword>
<protein>
    <submittedName>
        <fullName evidence="2">Uncharacterized protein</fullName>
    </submittedName>
</protein>
<evidence type="ECO:0000256" key="1">
    <source>
        <dbReference type="SAM" id="Phobius"/>
    </source>
</evidence>
<keyword evidence="1" id="KW-0472">Membrane</keyword>
<dbReference type="Proteomes" id="UP000483432">
    <property type="component" value="Unassembled WGS sequence"/>
</dbReference>
<keyword evidence="1" id="KW-0812">Transmembrane</keyword>
<accession>A0A7C9KY23</accession>
<evidence type="ECO:0000313" key="3">
    <source>
        <dbReference type="Proteomes" id="UP000483432"/>
    </source>
</evidence>
<evidence type="ECO:0000313" key="2">
    <source>
        <dbReference type="EMBL" id="NDP47730.1"/>
    </source>
</evidence>
<proteinExistence type="predicted"/>
<comment type="caution">
    <text evidence="2">The sequence shown here is derived from an EMBL/GenBank/DDBJ whole genome shotgun (WGS) entry which is preliminary data.</text>
</comment>
<dbReference type="EMBL" id="JAAFGW010000051">
    <property type="protein sequence ID" value="NDP47730.1"/>
    <property type="molecule type" value="Genomic_DNA"/>
</dbReference>
<dbReference type="Gene3D" id="3.40.50.150">
    <property type="entry name" value="Vaccinia Virus protein VP39"/>
    <property type="match status" value="1"/>
</dbReference>
<dbReference type="AlphaFoldDB" id="A0A7C9KY23"/>
<name>A0A7C9KY23_9PROT</name>